<evidence type="ECO:0000313" key="1">
    <source>
        <dbReference type="EMBL" id="PIQ68680.1"/>
    </source>
</evidence>
<name>A0A2H0KBP9_9BACT</name>
<reference evidence="1 2" key="1">
    <citation type="submission" date="2017-09" db="EMBL/GenBank/DDBJ databases">
        <title>Depth-based differentiation of microbial function through sediment-hosted aquifers and enrichment of novel symbionts in the deep terrestrial subsurface.</title>
        <authorList>
            <person name="Probst A.J."/>
            <person name="Ladd B."/>
            <person name="Jarett J.K."/>
            <person name="Geller-Mcgrath D.E."/>
            <person name="Sieber C.M."/>
            <person name="Emerson J.B."/>
            <person name="Anantharaman K."/>
            <person name="Thomas B.C."/>
            <person name="Malmstrom R."/>
            <person name="Stieglmeier M."/>
            <person name="Klingl A."/>
            <person name="Woyke T."/>
            <person name="Ryan C.M."/>
            <person name="Banfield J.F."/>
        </authorList>
    </citation>
    <scope>NUCLEOTIDE SEQUENCE [LARGE SCALE GENOMIC DNA]</scope>
    <source>
        <strain evidence="1">CG11_big_fil_rev_8_21_14_0_20_46_11</strain>
    </source>
</reference>
<sequence length="68" mass="7645">MTTVTIPKEFSNVAELIAVPPFVYEDYTAIQKKVKNAKTFTPTVADKKAIARARANFKKGNFVRLQDL</sequence>
<protein>
    <submittedName>
        <fullName evidence="1">Uncharacterized protein</fullName>
    </submittedName>
</protein>
<proteinExistence type="predicted"/>
<dbReference type="EMBL" id="PCVG01000035">
    <property type="protein sequence ID" value="PIQ68680.1"/>
    <property type="molecule type" value="Genomic_DNA"/>
</dbReference>
<organism evidence="1 2">
    <name type="scientific">Candidatus Taylorbacteria bacterium CG11_big_fil_rev_8_21_14_0_20_46_11</name>
    <dbReference type="NCBI Taxonomy" id="1975025"/>
    <lineage>
        <taxon>Bacteria</taxon>
        <taxon>Candidatus Tayloriibacteriota</taxon>
    </lineage>
</organism>
<dbReference type="Proteomes" id="UP000229342">
    <property type="component" value="Unassembled WGS sequence"/>
</dbReference>
<accession>A0A2H0KBP9</accession>
<evidence type="ECO:0000313" key="2">
    <source>
        <dbReference type="Proteomes" id="UP000229342"/>
    </source>
</evidence>
<gene>
    <name evidence="1" type="ORF">COV91_02880</name>
</gene>
<dbReference type="AlphaFoldDB" id="A0A2H0KBP9"/>
<comment type="caution">
    <text evidence="1">The sequence shown here is derived from an EMBL/GenBank/DDBJ whole genome shotgun (WGS) entry which is preliminary data.</text>
</comment>